<dbReference type="Gene3D" id="3.40.50.11840">
    <property type="entry name" value="Diphthamide synthesis DPH1/DPH2 domain 1"/>
    <property type="match status" value="1"/>
</dbReference>
<reference evidence="2" key="2">
    <citation type="submission" date="2025-09" db="UniProtKB">
        <authorList>
            <consortium name="Ensembl"/>
        </authorList>
    </citation>
    <scope>IDENTIFICATION</scope>
</reference>
<dbReference type="GO" id="GO:0090560">
    <property type="term" value="F:2-(3-amino-3-carboxypropyl)histidine synthase activity"/>
    <property type="evidence" value="ECO:0007669"/>
    <property type="project" value="InterPro"/>
</dbReference>
<proteinExistence type="predicted"/>
<name>A0A3Q2PNI7_FUNHE</name>
<keyword evidence="3" id="KW-1185">Reference proteome</keyword>
<evidence type="ECO:0000313" key="3">
    <source>
        <dbReference type="Proteomes" id="UP000265000"/>
    </source>
</evidence>
<dbReference type="Proteomes" id="UP000265000">
    <property type="component" value="Unplaced"/>
</dbReference>
<dbReference type="InterPro" id="IPR016435">
    <property type="entry name" value="DPH1/DPH2"/>
</dbReference>
<dbReference type="NCBIfam" id="TIGR00322">
    <property type="entry name" value="diphth2_R"/>
    <property type="match status" value="1"/>
</dbReference>
<dbReference type="GeneTree" id="ENSGT00950000186200"/>
<feature type="region of interest" description="Disordered" evidence="1">
    <location>
        <begin position="129"/>
        <end position="167"/>
    </location>
</feature>
<evidence type="ECO:0000256" key="1">
    <source>
        <dbReference type="SAM" id="MobiDB-lite"/>
    </source>
</evidence>
<dbReference type="Ensembl" id="ENSFHET00000021996.1">
    <property type="protein sequence ID" value="ENSFHEP00000014232.1"/>
    <property type="gene ID" value="ENSFHEG00000015780.1"/>
</dbReference>
<dbReference type="STRING" id="8078.ENSFHEP00000014232"/>
<evidence type="ECO:0000313" key="2">
    <source>
        <dbReference type="Ensembl" id="ENSFHEP00000014232.1"/>
    </source>
</evidence>
<dbReference type="AlphaFoldDB" id="A0A3Q2PNI7"/>
<accession>A0A3Q2PNI7</accession>
<sequence length="167" mass="18226">MADAFSSSSETVIQRVLDVNPNGNTPTEDLHGRKLHVCHFSIMDSFVFFLFLQVALQFPDELLVDSAAVAEEIERNSQAKTFILGDTSYGRYCNPTAWCTTAAPASARPGGFPSCTSLRRGRWTCRRAAPPSGSFTRTGRRTSSSSVTSTTTMPSVSFPRETYPGLC</sequence>
<protein>
    <submittedName>
        <fullName evidence="2">Uncharacterized protein</fullName>
    </submittedName>
</protein>
<feature type="compositionally biased region" description="Low complexity" evidence="1">
    <location>
        <begin position="131"/>
        <end position="159"/>
    </location>
</feature>
<reference evidence="2" key="1">
    <citation type="submission" date="2025-08" db="UniProtKB">
        <authorList>
            <consortium name="Ensembl"/>
        </authorList>
    </citation>
    <scope>IDENTIFICATION</scope>
</reference>
<dbReference type="GO" id="GO:0017183">
    <property type="term" value="P:protein histidyl modification to diphthamide"/>
    <property type="evidence" value="ECO:0007669"/>
    <property type="project" value="InterPro"/>
</dbReference>
<organism evidence="2 3">
    <name type="scientific">Fundulus heteroclitus</name>
    <name type="common">Killifish</name>
    <name type="synonym">Mummichog</name>
    <dbReference type="NCBI Taxonomy" id="8078"/>
    <lineage>
        <taxon>Eukaryota</taxon>
        <taxon>Metazoa</taxon>
        <taxon>Chordata</taxon>
        <taxon>Craniata</taxon>
        <taxon>Vertebrata</taxon>
        <taxon>Euteleostomi</taxon>
        <taxon>Actinopterygii</taxon>
        <taxon>Neopterygii</taxon>
        <taxon>Teleostei</taxon>
        <taxon>Neoteleostei</taxon>
        <taxon>Acanthomorphata</taxon>
        <taxon>Ovalentaria</taxon>
        <taxon>Atherinomorphae</taxon>
        <taxon>Cyprinodontiformes</taxon>
        <taxon>Fundulidae</taxon>
        <taxon>Fundulus</taxon>
    </lineage>
</organism>
<dbReference type="InterPro" id="IPR042263">
    <property type="entry name" value="DPH1/DPH2_1"/>
</dbReference>